<keyword evidence="3" id="KW-1185">Reference proteome</keyword>
<accession>A0A7L5DTN9</accession>
<evidence type="ECO:0000259" key="1">
    <source>
        <dbReference type="PROSITE" id="PS51767"/>
    </source>
</evidence>
<dbReference type="Proteomes" id="UP000503278">
    <property type="component" value="Chromosome"/>
</dbReference>
<dbReference type="EMBL" id="CP051682">
    <property type="protein sequence ID" value="QJD94475.1"/>
    <property type="molecule type" value="Genomic_DNA"/>
</dbReference>
<dbReference type="RefSeq" id="WP_169605493.1">
    <property type="nucleotide sequence ID" value="NZ_CP051682.1"/>
</dbReference>
<dbReference type="PROSITE" id="PS51257">
    <property type="entry name" value="PROKAR_LIPOPROTEIN"/>
    <property type="match status" value="1"/>
</dbReference>
<evidence type="ECO:0000313" key="3">
    <source>
        <dbReference type="Proteomes" id="UP000503278"/>
    </source>
</evidence>
<reference evidence="2 3" key="1">
    <citation type="submission" date="2020-04" db="EMBL/GenBank/DDBJ databases">
        <title>Genome sequencing of novel species.</title>
        <authorList>
            <person name="Heo J."/>
            <person name="Kim S.-J."/>
            <person name="Kim J.-S."/>
            <person name="Hong S.-B."/>
            <person name="Kwon S.-W."/>
        </authorList>
    </citation>
    <scope>NUCLEOTIDE SEQUENCE [LARGE SCALE GENOMIC DNA]</scope>
    <source>
        <strain evidence="2 3">F39-2</strain>
    </source>
</reference>
<dbReference type="KEGG" id="mrob:HH214_00615"/>
<proteinExistence type="predicted"/>
<organism evidence="2 3">
    <name type="scientific">Mucilaginibacter robiniae</name>
    <dbReference type="NCBI Taxonomy" id="2728022"/>
    <lineage>
        <taxon>Bacteria</taxon>
        <taxon>Pseudomonadati</taxon>
        <taxon>Bacteroidota</taxon>
        <taxon>Sphingobacteriia</taxon>
        <taxon>Sphingobacteriales</taxon>
        <taxon>Sphingobacteriaceae</taxon>
        <taxon>Mucilaginibacter</taxon>
    </lineage>
</organism>
<gene>
    <name evidence="2" type="ORF">HH214_00615</name>
</gene>
<dbReference type="InterPro" id="IPR033121">
    <property type="entry name" value="PEPTIDASE_A1"/>
</dbReference>
<protein>
    <recommendedName>
        <fullName evidence="1">Peptidase A1 domain-containing protein</fullName>
    </recommendedName>
</protein>
<dbReference type="InterPro" id="IPR021109">
    <property type="entry name" value="Peptidase_aspartic_dom_sf"/>
</dbReference>
<evidence type="ECO:0000313" key="2">
    <source>
        <dbReference type="EMBL" id="QJD94475.1"/>
    </source>
</evidence>
<feature type="domain" description="Peptidase A1" evidence="1">
    <location>
        <begin position="59"/>
        <end position="366"/>
    </location>
</feature>
<dbReference type="AlphaFoldDB" id="A0A7L5DTN9"/>
<sequence length="366" mass="39711">MSKLYLIRSTTYFFVLLLLFSLASCKKDKVTSGSSAAIMATPTKLGLYEADSAQYKALYIDISKVGTQAITDYLVFDTGSGGMVIDAKDILPTSMVTSSGFNFTGDSTVVDGITITNQKSTVSYGDDDTFTDKVYGNLAYASVTIGNSQGNVVIKRLPFFLYYKAVDDDGHSYPQGYFNVFGVSPEHDLTFSNNVYLTSPFSYFDPGTGLTKGFKLAAIGTSNFSYDGTYVAGIVSLGLTSSDLSSSSFTMHQLTSYRNYGYIPYITSTINYKSKSLSTNVLFDTGTTGYSYIADKSATATTLLPLNSSVSLATSSSFNYAYTITANNNLTYVDPQTSTTVISSDFFLNNEYLLDYSSNRIGLKNN</sequence>
<name>A0A7L5DTN9_9SPHI</name>
<dbReference type="SUPFAM" id="SSF50630">
    <property type="entry name" value="Acid proteases"/>
    <property type="match status" value="1"/>
</dbReference>
<dbReference type="PROSITE" id="PS51767">
    <property type="entry name" value="PEPTIDASE_A1"/>
    <property type="match status" value="1"/>
</dbReference>